<keyword evidence="4" id="KW-1003">Cell membrane</keyword>
<dbReference type="PROSITE" id="PS50928">
    <property type="entry name" value="ABC_TM1"/>
    <property type="match status" value="1"/>
</dbReference>
<dbReference type="FunFam" id="1.10.3720.10:FF:000003">
    <property type="entry name" value="Aliphatic sulfonate ABC transporter permease"/>
    <property type="match status" value="1"/>
</dbReference>
<dbReference type="SUPFAM" id="SSF161098">
    <property type="entry name" value="MetI-like"/>
    <property type="match status" value="1"/>
</dbReference>
<comment type="function">
    <text evidence="8">Probably part of an ABC transporter complex. Probably responsible for the translocation of the substrate across the membrane.</text>
</comment>
<keyword evidence="5 9" id="KW-0812">Transmembrane</keyword>
<evidence type="ECO:0000256" key="3">
    <source>
        <dbReference type="ARBA" id="ARBA00022448"/>
    </source>
</evidence>
<protein>
    <submittedName>
        <fullName evidence="11">Alkanesulfonates transport system permease protein</fullName>
    </submittedName>
</protein>
<dbReference type="AlphaFoldDB" id="A0AAC9KBJ9"/>
<evidence type="ECO:0000256" key="1">
    <source>
        <dbReference type="ARBA" id="ARBA00004651"/>
    </source>
</evidence>
<dbReference type="Pfam" id="PF00528">
    <property type="entry name" value="BPD_transp_1"/>
    <property type="match status" value="1"/>
</dbReference>
<accession>A0AAC9KBJ9</accession>
<evidence type="ECO:0000313" key="12">
    <source>
        <dbReference type="Proteomes" id="UP000182373"/>
    </source>
</evidence>
<keyword evidence="3 9" id="KW-0813">Transport</keyword>
<dbReference type="PANTHER" id="PTHR30151">
    <property type="entry name" value="ALKANE SULFONATE ABC TRANSPORTER-RELATED, MEMBRANE SUBUNIT"/>
    <property type="match status" value="1"/>
</dbReference>
<evidence type="ECO:0000256" key="2">
    <source>
        <dbReference type="ARBA" id="ARBA00009306"/>
    </source>
</evidence>
<feature type="transmembrane region" description="Helical" evidence="9">
    <location>
        <begin position="261"/>
        <end position="281"/>
    </location>
</feature>
<feature type="transmembrane region" description="Helical" evidence="9">
    <location>
        <begin position="58"/>
        <end position="77"/>
    </location>
</feature>
<keyword evidence="7 9" id="KW-0472">Membrane</keyword>
<comment type="similarity">
    <text evidence="2 9">Belongs to the binding-protein-dependent transport system permease family.</text>
</comment>
<dbReference type="EMBL" id="CP018191">
    <property type="protein sequence ID" value="APH53782.1"/>
    <property type="molecule type" value="Genomic_DNA"/>
</dbReference>
<dbReference type="PANTHER" id="PTHR30151:SF38">
    <property type="entry name" value="ALIPHATIC SULFONATES TRANSPORT PERMEASE PROTEIN SSUC-RELATED"/>
    <property type="match status" value="1"/>
</dbReference>
<evidence type="ECO:0000256" key="8">
    <source>
        <dbReference type="ARBA" id="ARBA00056719"/>
    </source>
</evidence>
<feature type="domain" description="ABC transmembrane type-1" evidence="10">
    <location>
        <begin position="101"/>
        <end position="285"/>
    </location>
</feature>
<dbReference type="InterPro" id="IPR000515">
    <property type="entry name" value="MetI-like"/>
</dbReference>
<evidence type="ECO:0000259" key="10">
    <source>
        <dbReference type="PROSITE" id="PS50928"/>
    </source>
</evidence>
<reference evidence="12" key="1">
    <citation type="submission" date="2016-11" db="EMBL/GenBank/DDBJ databases">
        <title>Comparative genomic and phenotypic analysis of Granulibacter bethesdensis clinical isolates from patients with chronic granulomatous disease.</title>
        <authorList>
            <person name="Zarember K.A."/>
            <person name="Porcella S.F."/>
            <person name="Chu J."/>
            <person name="Ding L."/>
            <person name="Dahlstrom E."/>
            <person name="Barbian K."/>
            <person name="Martens C."/>
            <person name="Sykora L."/>
            <person name="Kramer S."/>
            <person name="Pettinato A.M."/>
            <person name="Hong H."/>
            <person name="Wald G."/>
            <person name="Berg L.J."/>
            <person name="Rogge L.S."/>
            <person name="Greenberg D.E."/>
            <person name="Falcone E.L."/>
            <person name="Neves J.F."/>
            <person name="Simoes M.J."/>
            <person name="Casal M."/>
            <person name="Rodriguez-Lopez F.C."/>
            <person name="Zelazny A."/>
            <person name="Gallin J.I."/>
            <person name="Holland S.M."/>
        </authorList>
    </citation>
    <scope>NUCLEOTIDE SEQUENCE [LARGE SCALE GENOMIC DNA]</scope>
    <source>
        <strain evidence="12">NIH9.1</strain>
    </source>
</reference>
<dbReference type="GO" id="GO:0042918">
    <property type="term" value="P:alkanesulfonate transmembrane transport"/>
    <property type="evidence" value="ECO:0007669"/>
    <property type="project" value="UniProtKB-ARBA"/>
</dbReference>
<evidence type="ECO:0000256" key="6">
    <source>
        <dbReference type="ARBA" id="ARBA00022989"/>
    </source>
</evidence>
<evidence type="ECO:0000256" key="9">
    <source>
        <dbReference type="RuleBase" id="RU363032"/>
    </source>
</evidence>
<dbReference type="CDD" id="cd06261">
    <property type="entry name" value="TM_PBP2"/>
    <property type="match status" value="1"/>
</dbReference>
<feature type="transmembrane region" description="Helical" evidence="9">
    <location>
        <begin position="147"/>
        <end position="165"/>
    </location>
</feature>
<proteinExistence type="inferred from homology"/>
<dbReference type="Proteomes" id="UP000182373">
    <property type="component" value="Chromosome"/>
</dbReference>
<sequence>MIKNHICLHIRKQAAGKQAGGFMSESIFTRPARSVSLFPSWSSLRGTLSRRLQGGRRYVSLVLLLAIWQAGSSFGLISTRTIAAPFTILATFRDLLLNGELIGHMSVSLLRVSAGLVIGIGAGTVLALVAGLTRLGEEIVDAPMQMVRVLPHLALVPLFILWFGIGETPKVLLVALGAVFPVYLNLFAGIRSVDRKLLEAGRTLGLSRRETITAIVLPGALPHFLTGLRYAVGIGWLSLVVAEQVNADSGIGFMMIDAREFLRTDIIVVGLLVYALLGLIADQGVRWIEARALRWRPVGLGA</sequence>
<dbReference type="GO" id="GO:0005886">
    <property type="term" value="C:plasma membrane"/>
    <property type="evidence" value="ECO:0007669"/>
    <property type="project" value="UniProtKB-SubCell"/>
</dbReference>
<dbReference type="Gene3D" id="1.10.3720.10">
    <property type="entry name" value="MetI-like"/>
    <property type="match status" value="1"/>
</dbReference>
<comment type="subcellular location">
    <subcellularLocation>
        <location evidence="1 9">Cell membrane</location>
        <topology evidence="1 9">Multi-pass membrane protein</topology>
    </subcellularLocation>
</comment>
<feature type="transmembrane region" description="Helical" evidence="9">
    <location>
        <begin position="211"/>
        <end position="241"/>
    </location>
</feature>
<evidence type="ECO:0000256" key="7">
    <source>
        <dbReference type="ARBA" id="ARBA00023136"/>
    </source>
</evidence>
<gene>
    <name evidence="11" type="ORF">GbCGDNIH9_0539</name>
</gene>
<name>A0AAC9KBJ9_9PROT</name>
<feature type="transmembrane region" description="Helical" evidence="9">
    <location>
        <begin position="171"/>
        <end position="190"/>
    </location>
</feature>
<organism evidence="11 12">
    <name type="scientific">Granulibacter bethesdensis</name>
    <dbReference type="NCBI Taxonomy" id="364410"/>
    <lineage>
        <taxon>Bacteria</taxon>
        <taxon>Pseudomonadati</taxon>
        <taxon>Pseudomonadota</taxon>
        <taxon>Alphaproteobacteria</taxon>
        <taxon>Acetobacterales</taxon>
        <taxon>Acetobacteraceae</taxon>
        <taxon>Granulibacter</taxon>
    </lineage>
</organism>
<keyword evidence="6 9" id="KW-1133">Transmembrane helix</keyword>
<evidence type="ECO:0000256" key="4">
    <source>
        <dbReference type="ARBA" id="ARBA00022475"/>
    </source>
</evidence>
<evidence type="ECO:0000256" key="5">
    <source>
        <dbReference type="ARBA" id="ARBA00022692"/>
    </source>
</evidence>
<dbReference type="InterPro" id="IPR035906">
    <property type="entry name" value="MetI-like_sf"/>
</dbReference>
<feature type="transmembrane region" description="Helical" evidence="9">
    <location>
        <begin position="114"/>
        <end position="135"/>
    </location>
</feature>
<evidence type="ECO:0000313" key="11">
    <source>
        <dbReference type="EMBL" id="APH53782.1"/>
    </source>
</evidence>